<keyword evidence="3" id="KW-0805">Transcription regulation</keyword>
<dbReference type="GO" id="GO:0003677">
    <property type="term" value="F:DNA binding"/>
    <property type="evidence" value="ECO:0007669"/>
    <property type="project" value="UniProtKB-KW"/>
</dbReference>
<dbReference type="SMART" id="SM00345">
    <property type="entry name" value="HTH_GNTR"/>
    <property type="match status" value="1"/>
</dbReference>
<dbReference type="AlphaFoldDB" id="A0A9J7BH16"/>
<sequence length="470" mass="51228">MWRWLRDELRHAILSGRLKRGTRMPSTRGLAQQYECARGTIVTAFGHLLDEGYLDTRKGAGTFVALALPEDLMPGPRARVAPAKRPSVAGLSKRGEATVTQVSILPASRSVGKAFRGWEPAIDLFPIDLWARLTARIARRAPRSFYGQGDARGHAPLRKAIAEYVGSARGVSCTPDHIVITAGAQQAFDLCARLLLDPGDAVCMEDPGYPGAASAFKSAGARIVDIPVDGEGLRVDRLFTHSGRIKALYTTPSNQFPLGVTMALNRRLQLLRWALERGVWIVEDEFDAEYRYFGRPVPALKSLDESGSVIYIGTFTKMLFTSLRLGFVVLPDSLVDAFAAARCVTDRHSPTLQQAVLAEFILEGHFGHHIRHMRQVYAERCEVLVEAVKGNLSGKLDVSMASSGMRTIGWLKTKEKDSVTAARARAAGLEVIGLSQFTRRNSLPGGLLLGFGGCPPGELRRGVDVLASIL</sequence>
<evidence type="ECO:0000313" key="8">
    <source>
        <dbReference type="Proteomes" id="UP001059380"/>
    </source>
</evidence>
<dbReference type="PANTHER" id="PTHR46577">
    <property type="entry name" value="HTH-TYPE TRANSCRIPTIONAL REGULATORY PROTEIN GABR"/>
    <property type="match status" value="1"/>
</dbReference>
<dbReference type="Pfam" id="PF00392">
    <property type="entry name" value="GntR"/>
    <property type="match status" value="1"/>
</dbReference>
<dbReference type="RefSeq" id="WP_260791067.1">
    <property type="nucleotide sequence ID" value="NZ_CP093313.1"/>
</dbReference>
<dbReference type="GO" id="GO:0030170">
    <property type="term" value="F:pyridoxal phosphate binding"/>
    <property type="evidence" value="ECO:0007669"/>
    <property type="project" value="InterPro"/>
</dbReference>
<dbReference type="Gene3D" id="3.40.640.10">
    <property type="entry name" value="Type I PLP-dependent aspartate aminotransferase-like (Major domain)"/>
    <property type="match status" value="1"/>
</dbReference>
<dbReference type="InterPro" id="IPR051446">
    <property type="entry name" value="HTH_trans_reg/aminotransferase"/>
</dbReference>
<evidence type="ECO:0000256" key="3">
    <source>
        <dbReference type="ARBA" id="ARBA00023015"/>
    </source>
</evidence>
<feature type="domain" description="HTH gntR-type" evidence="6">
    <location>
        <begin position="1"/>
        <end position="67"/>
    </location>
</feature>
<dbReference type="EMBL" id="CP093313">
    <property type="protein sequence ID" value="UWZ82031.1"/>
    <property type="molecule type" value="Genomic_DNA"/>
</dbReference>
<dbReference type="InterPro" id="IPR036390">
    <property type="entry name" value="WH_DNA-bd_sf"/>
</dbReference>
<keyword evidence="4" id="KW-0238">DNA-binding</keyword>
<dbReference type="Proteomes" id="UP001059380">
    <property type="component" value="Chromosome"/>
</dbReference>
<dbReference type="InterPro" id="IPR015421">
    <property type="entry name" value="PyrdxlP-dep_Trfase_major"/>
</dbReference>
<dbReference type="PROSITE" id="PS50949">
    <property type="entry name" value="HTH_GNTR"/>
    <property type="match status" value="1"/>
</dbReference>
<dbReference type="PANTHER" id="PTHR46577:SF1">
    <property type="entry name" value="HTH-TYPE TRANSCRIPTIONAL REGULATORY PROTEIN GABR"/>
    <property type="match status" value="1"/>
</dbReference>
<dbReference type="InterPro" id="IPR036388">
    <property type="entry name" value="WH-like_DNA-bd_sf"/>
</dbReference>
<evidence type="ECO:0000259" key="6">
    <source>
        <dbReference type="PROSITE" id="PS50949"/>
    </source>
</evidence>
<gene>
    <name evidence="7" type="ORF">MOP44_15785</name>
</gene>
<reference evidence="7" key="1">
    <citation type="submission" date="2021-04" db="EMBL/GenBank/DDBJ databases">
        <title>Phylogenetic analysis of Acidobacteriaceae.</title>
        <authorList>
            <person name="Qiu L."/>
            <person name="Zhang Q."/>
        </authorList>
    </citation>
    <scope>NUCLEOTIDE SEQUENCE</scope>
    <source>
        <strain evidence="7">DSM 25168</strain>
    </source>
</reference>
<proteinExistence type="inferred from homology"/>
<dbReference type="Pfam" id="PF00155">
    <property type="entry name" value="Aminotran_1_2"/>
    <property type="match status" value="1"/>
</dbReference>
<evidence type="ECO:0000256" key="4">
    <source>
        <dbReference type="ARBA" id="ARBA00023125"/>
    </source>
</evidence>
<evidence type="ECO:0000256" key="5">
    <source>
        <dbReference type="ARBA" id="ARBA00023163"/>
    </source>
</evidence>
<dbReference type="GO" id="GO:0003700">
    <property type="term" value="F:DNA-binding transcription factor activity"/>
    <property type="evidence" value="ECO:0007669"/>
    <property type="project" value="InterPro"/>
</dbReference>
<accession>A0A9J7BH16</accession>
<dbReference type="CDD" id="cd07377">
    <property type="entry name" value="WHTH_GntR"/>
    <property type="match status" value="1"/>
</dbReference>
<dbReference type="SUPFAM" id="SSF46785">
    <property type="entry name" value="Winged helix' DNA-binding domain"/>
    <property type="match status" value="1"/>
</dbReference>
<organism evidence="7 8">
    <name type="scientific">Occallatibacter riparius</name>
    <dbReference type="NCBI Taxonomy" id="1002689"/>
    <lineage>
        <taxon>Bacteria</taxon>
        <taxon>Pseudomonadati</taxon>
        <taxon>Acidobacteriota</taxon>
        <taxon>Terriglobia</taxon>
        <taxon>Terriglobales</taxon>
        <taxon>Acidobacteriaceae</taxon>
        <taxon>Occallatibacter</taxon>
    </lineage>
</organism>
<keyword evidence="7" id="KW-0032">Aminotransferase</keyword>
<dbReference type="InterPro" id="IPR004839">
    <property type="entry name" value="Aminotransferase_I/II_large"/>
</dbReference>
<dbReference type="CDD" id="cd00609">
    <property type="entry name" value="AAT_like"/>
    <property type="match status" value="1"/>
</dbReference>
<keyword evidence="7" id="KW-0808">Transferase</keyword>
<dbReference type="SUPFAM" id="SSF53383">
    <property type="entry name" value="PLP-dependent transferases"/>
    <property type="match status" value="1"/>
</dbReference>
<dbReference type="GO" id="GO:0008483">
    <property type="term" value="F:transaminase activity"/>
    <property type="evidence" value="ECO:0007669"/>
    <property type="project" value="UniProtKB-KW"/>
</dbReference>
<comment type="similarity">
    <text evidence="1">In the C-terminal section; belongs to the class-I pyridoxal-phosphate-dependent aminotransferase family.</text>
</comment>
<dbReference type="KEGG" id="orp:MOP44_15785"/>
<dbReference type="InterPro" id="IPR015424">
    <property type="entry name" value="PyrdxlP-dep_Trfase"/>
</dbReference>
<dbReference type="InterPro" id="IPR000524">
    <property type="entry name" value="Tscrpt_reg_HTH_GntR"/>
</dbReference>
<keyword evidence="2" id="KW-0663">Pyridoxal phosphate</keyword>
<protein>
    <submittedName>
        <fullName evidence="7">PLP-dependent aminotransferase family protein</fullName>
    </submittedName>
</protein>
<evidence type="ECO:0000256" key="1">
    <source>
        <dbReference type="ARBA" id="ARBA00005384"/>
    </source>
</evidence>
<evidence type="ECO:0000313" key="7">
    <source>
        <dbReference type="EMBL" id="UWZ82031.1"/>
    </source>
</evidence>
<keyword evidence="5" id="KW-0804">Transcription</keyword>
<dbReference type="Gene3D" id="1.10.10.10">
    <property type="entry name" value="Winged helix-like DNA-binding domain superfamily/Winged helix DNA-binding domain"/>
    <property type="match status" value="1"/>
</dbReference>
<evidence type="ECO:0000256" key="2">
    <source>
        <dbReference type="ARBA" id="ARBA00022898"/>
    </source>
</evidence>
<name>A0A9J7BH16_9BACT</name>
<keyword evidence="8" id="KW-1185">Reference proteome</keyword>